<keyword evidence="7" id="KW-1185">Reference proteome</keyword>
<protein>
    <recommendedName>
        <fullName evidence="5">DUF4005 domain-containing protein</fullName>
    </recommendedName>
</protein>
<dbReference type="PANTHER" id="PTHR32295">
    <property type="entry name" value="IQ-DOMAIN 5-RELATED"/>
    <property type="match status" value="1"/>
</dbReference>
<dbReference type="Gene3D" id="1.20.5.190">
    <property type="match status" value="1"/>
</dbReference>
<keyword evidence="1" id="KW-0112">Calmodulin-binding</keyword>
<evidence type="ECO:0000259" key="5">
    <source>
        <dbReference type="Pfam" id="PF13178"/>
    </source>
</evidence>
<dbReference type="Proteomes" id="UP001152523">
    <property type="component" value="Unassembled WGS sequence"/>
</dbReference>
<feature type="domain" description="DUF4005" evidence="5">
    <location>
        <begin position="305"/>
        <end position="353"/>
    </location>
</feature>
<dbReference type="InterPro" id="IPR000048">
    <property type="entry name" value="IQ_motif_EF-hand-BS"/>
</dbReference>
<dbReference type="Pfam" id="PF00612">
    <property type="entry name" value="IQ"/>
    <property type="match status" value="2"/>
</dbReference>
<name>A0AAV0DIS3_9ASTE</name>
<proteinExistence type="inferred from homology"/>
<reference evidence="6" key="1">
    <citation type="submission" date="2022-07" db="EMBL/GenBank/DDBJ databases">
        <authorList>
            <person name="Macas J."/>
            <person name="Novak P."/>
            <person name="Neumann P."/>
        </authorList>
    </citation>
    <scope>NUCLEOTIDE SEQUENCE</scope>
</reference>
<evidence type="ECO:0000256" key="4">
    <source>
        <dbReference type="SAM" id="MobiDB-lite"/>
    </source>
</evidence>
<sequence length="385" mass="41554">MGKAMRWLRGFFGVKVTKDLEIESEANRDKTTVGHSGRGGSTVPTTATATATASTALCNNPTTIPPNITPAEAAWLSSFFSDKDQSEHAIALAAATAAAADAAAAAANAAAAVVRLTRQGGGALFCRERLAAVKIQSIFRGYLGRKALRCLKGLVKIQALVRGYLVRRQAAAAFQSMQALMRAQASVRAHKFRRASTNSDHHRPSCPHHSPYRTSTERFDEKTRIEIHPLPYEAPGNDDDNLKIVEIDSLSSPLSCRIPTRSAEVRNFQNPGDLGTDGDKLRFSPAISTPVTPASSVCGGGSSYFGTHANKKNYMANTEAFRAKLRSQSAPKQRPSPKKSLSVSESRASVSGTRMRVPFSWSKSQNVVNFKNVVIGKLDRSFEFS</sequence>
<comment type="similarity">
    <text evidence="2">Belongs to the IQD family.</text>
</comment>
<dbReference type="InterPro" id="IPR025064">
    <property type="entry name" value="DUF4005"/>
</dbReference>
<feature type="region of interest" description="Disordered" evidence="4">
    <location>
        <begin position="195"/>
        <end position="218"/>
    </location>
</feature>
<dbReference type="EMBL" id="CAMAPF010000113">
    <property type="protein sequence ID" value="CAH9101935.1"/>
    <property type="molecule type" value="Genomic_DNA"/>
</dbReference>
<dbReference type="PANTHER" id="PTHR32295:SF10">
    <property type="entry name" value="PROTEIN IQ-DOMAIN 25"/>
    <property type="match status" value="1"/>
</dbReference>
<feature type="region of interest" description="Disordered" evidence="4">
    <location>
        <begin position="325"/>
        <end position="347"/>
    </location>
</feature>
<comment type="caution">
    <text evidence="6">The sequence shown here is derived from an EMBL/GenBank/DDBJ whole genome shotgun (WGS) entry which is preliminary data.</text>
</comment>
<evidence type="ECO:0000313" key="6">
    <source>
        <dbReference type="EMBL" id="CAH9101935.1"/>
    </source>
</evidence>
<evidence type="ECO:0000256" key="1">
    <source>
        <dbReference type="ARBA" id="ARBA00022860"/>
    </source>
</evidence>
<dbReference type="GO" id="GO:0005516">
    <property type="term" value="F:calmodulin binding"/>
    <property type="evidence" value="ECO:0007669"/>
    <property type="project" value="UniProtKB-KW"/>
</dbReference>
<evidence type="ECO:0000256" key="3">
    <source>
        <dbReference type="ARBA" id="ARBA00024378"/>
    </source>
</evidence>
<dbReference type="SMART" id="SM00015">
    <property type="entry name" value="IQ"/>
    <property type="match status" value="2"/>
</dbReference>
<comment type="subunit">
    <text evidence="3">Binds to multiple calmodulin (CaM) in the presence of Ca(2+) and CaM-like proteins.</text>
</comment>
<evidence type="ECO:0000313" key="7">
    <source>
        <dbReference type="Proteomes" id="UP001152523"/>
    </source>
</evidence>
<gene>
    <name evidence="6" type="ORF">CEPIT_LOCUS15790</name>
</gene>
<dbReference type="AlphaFoldDB" id="A0AAV0DIS3"/>
<dbReference type="CDD" id="cd23767">
    <property type="entry name" value="IQCD"/>
    <property type="match status" value="1"/>
</dbReference>
<accession>A0AAV0DIS3</accession>
<organism evidence="6 7">
    <name type="scientific">Cuscuta epithymum</name>
    <dbReference type="NCBI Taxonomy" id="186058"/>
    <lineage>
        <taxon>Eukaryota</taxon>
        <taxon>Viridiplantae</taxon>
        <taxon>Streptophyta</taxon>
        <taxon>Embryophyta</taxon>
        <taxon>Tracheophyta</taxon>
        <taxon>Spermatophyta</taxon>
        <taxon>Magnoliopsida</taxon>
        <taxon>eudicotyledons</taxon>
        <taxon>Gunneridae</taxon>
        <taxon>Pentapetalae</taxon>
        <taxon>asterids</taxon>
        <taxon>lamiids</taxon>
        <taxon>Solanales</taxon>
        <taxon>Convolvulaceae</taxon>
        <taxon>Cuscuteae</taxon>
        <taxon>Cuscuta</taxon>
        <taxon>Cuscuta subgen. Cuscuta</taxon>
    </lineage>
</organism>
<evidence type="ECO:0000256" key="2">
    <source>
        <dbReference type="ARBA" id="ARBA00024341"/>
    </source>
</evidence>
<dbReference type="Pfam" id="PF13178">
    <property type="entry name" value="DUF4005"/>
    <property type="match status" value="1"/>
</dbReference>
<dbReference type="PROSITE" id="PS50096">
    <property type="entry name" value="IQ"/>
    <property type="match status" value="2"/>
</dbReference>